<feature type="domain" description="HTH tetR-type" evidence="5">
    <location>
        <begin position="8"/>
        <end position="68"/>
    </location>
</feature>
<dbReference type="Proteomes" id="UP001501586">
    <property type="component" value="Unassembled WGS sequence"/>
</dbReference>
<dbReference type="EMBL" id="BAABAZ010000003">
    <property type="protein sequence ID" value="GAA4282633.1"/>
    <property type="molecule type" value="Genomic_DNA"/>
</dbReference>
<keyword evidence="2 4" id="KW-0238">DNA-binding</keyword>
<dbReference type="Pfam" id="PF00440">
    <property type="entry name" value="TetR_N"/>
    <property type="match status" value="1"/>
</dbReference>
<dbReference type="SUPFAM" id="SSF48498">
    <property type="entry name" value="Tetracyclin repressor-like, C-terminal domain"/>
    <property type="match status" value="1"/>
</dbReference>
<dbReference type="PANTHER" id="PTHR30055:SF151">
    <property type="entry name" value="TRANSCRIPTIONAL REGULATORY PROTEIN"/>
    <property type="match status" value="1"/>
</dbReference>
<reference evidence="7" key="1">
    <citation type="journal article" date="2019" name="Int. J. Syst. Evol. Microbiol.">
        <title>The Global Catalogue of Microorganisms (GCM) 10K type strain sequencing project: providing services to taxonomists for standard genome sequencing and annotation.</title>
        <authorList>
            <consortium name="The Broad Institute Genomics Platform"/>
            <consortium name="The Broad Institute Genome Sequencing Center for Infectious Disease"/>
            <person name="Wu L."/>
            <person name="Ma J."/>
        </authorList>
    </citation>
    <scope>NUCLEOTIDE SEQUENCE [LARGE SCALE GENOMIC DNA]</scope>
    <source>
        <strain evidence="7">JCM 17458</strain>
    </source>
</reference>
<dbReference type="InterPro" id="IPR001647">
    <property type="entry name" value="HTH_TetR"/>
</dbReference>
<evidence type="ECO:0000313" key="6">
    <source>
        <dbReference type="EMBL" id="GAA4282633.1"/>
    </source>
</evidence>
<protein>
    <recommendedName>
        <fullName evidence="5">HTH tetR-type domain-containing protein</fullName>
    </recommendedName>
</protein>
<evidence type="ECO:0000259" key="5">
    <source>
        <dbReference type="PROSITE" id="PS50977"/>
    </source>
</evidence>
<dbReference type="PANTHER" id="PTHR30055">
    <property type="entry name" value="HTH-TYPE TRANSCRIPTIONAL REGULATOR RUTR"/>
    <property type="match status" value="1"/>
</dbReference>
<dbReference type="RefSeq" id="WP_236865703.1">
    <property type="nucleotide sequence ID" value="NZ_BAABAZ010000003.1"/>
</dbReference>
<evidence type="ECO:0000256" key="2">
    <source>
        <dbReference type="ARBA" id="ARBA00023125"/>
    </source>
</evidence>
<evidence type="ECO:0000256" key="1">
    <source>
        <dbReference type="ARBA" id="ARBA00023015"/>
    </source>
</evidence>
<sequence length="216" mass="23617">MGRPSTPILQRKGIVDEALAMIDESGLEKFSMPALARRLGVKTASLYYHFTDKSELLSGVARAVIRQAEPPNFAQDDDWANWMVEMAIGYRRAVMAHPHAAAVLVSHTPRRLIASLYEKGATILSNAGIPQELVLLLLDGVESLATASALMGTVSGTDTDDLGFGHLDEDKYPTLRSILDHSFRDSEDFLREQARSFIVGTMARAGLESGELFRVG</sequence>
<gene>
    <name evidence="6" type="ORF">GCM10022261_01640</name>
</gene>
<dbReference type="SUPFAM" id="SSF46689">
    <property type="entry name" value="Homeodomain-like"/>
    <property type="match status" value="1"/>
</dbReference>
<dbReference type="PRINTS" id="PR00455">
    <property type="entry name" value="HTHTETR"/>
</dbReference>
<keyword evidence="3" id="KW-0804">Transcription</keyword>
<keyword evidence="7" id="KW-1185">Reference proteome</keyword>
<organism evidence="6 7">
    <name type="scientific">Brevibacterium daeguense</name>
    <dbReference type="NCBI Taxonomy" id="909936"/>
    <lineage>
        <taxon>Bacteria</taxon>
        <taxon>Bacillati</taxon>
        <taxon>Actinomycetota</taxon>
        <taxon>Actinomycetes</taxon>
        <taxon>Micrococcales</taxon>
        <taxon>Brevibacteriaceae</taxon>
        <taxon>Brevibacterium</taxon>
    </lineage>
</organism>
<dbReference type="InterPro" id="IPR050109">
    <property type="entry name" value="HTH-type_TetR-like_transc_reg"/>
</dbReference>
<dbReference type="PROSITE" id="PS50977">
    <property type="entry name" value="HTH_TETR_2"/>
    <property type="match status" value="1"/>
</dbReference>
<evidence type="ECO:0000313" key="7">
    <source>
        <dbReference type="Proteomes" id="UP001501586"/>
    </source>
</evidence>
<dbReference type="InterPro" id="IPR036271">
    <property type="entry name" value="Tet_transcr_reg_TetR-rel_C_sf"/>
</dbReference>
<dbReference type="InterPro" id="IPR009057">
    <property type="entry name" value="Homeodomain-like_sf"/>
</dbReference>
<accession>A0ABP8EF73</accession>
<proteinExistence type="predicted"/>
<evidence type="ECO:0000256" key="4">
    <source>
        <dbReference type="PROSITE-ProRule" id="PRU00335"/>
    </source>
</evidence>
<dbReference type="Gene3D" id="1.10.357.10">
    <property type="entry name" value="Tetracycline Repressor, domain 2"/>
    <property type="match status" value="1"/>
</dbReference>
<keyword evidence="1" id="KW-0805">Transcription regulation</keyword>
<comment type="caution">
    <text evidence="6">The sequence shown here is derived from an EMBL/GenBank/DDBJ whole genome shotgun (WGS) entry which is preliminary data.</text>
</comment>
<evidence type="ECO:0000256" key="3">
    <source>
        <dbReference type="ARBA" id="ARBA00023163"/>
    </source>
</evidence>
<feature type="DNA-binding region" description="H-T-H motif" evidence="4">
    <location>
        <begin position="31"/>
        <end position="50"/>
    </location>
</feature>
<name>A0ABP8EF73_9MICO</name>